<evidence type="ECO:0000313" key="2">
    <source>
        <dbReference type="EMBL" id="RLY94860.1"/>
    </source>
</evidence>
<name>A0A3L9LU99_9MICC</name>
<dbReference type="EMBL" id="RDEX01000001">
    <property type="protein sequence ID" value="RLY94860.1"/>
    <property type="molecule type" value="Genomic_DNA"/>
</dbReference>
<protein>
    <submittedName>
        <fullName evidence="2">Uncharacterized protein</fullName>
    </submittedName>
</protein>
<evidence type="ECO:0000256" key="1">
    <source>
        <dbReference type="SAM" id="MobiDB-lite"/>
    </source>
</evidence>
<dbReference type="AlphaFoldDB" id="A0A3L9LU99"/>
<sequence length="139" mass="15296">MTVLEMTEGVDVEGGPAGHEDPWDAVPVIGAGRAGPGVAAVLPDPGSEGFSVRCDDTGAPWAVTYRGREQRVLQPVIHWFERRNWWDVEDRVPRESRTSAVDRECWRVQAVQAGAAVARTFDITRSQVTGRWELLGVSL</sequence>
<gene>
    <name evidence="2" type="ORF">EAE32_06940</name>
</gene>
<comment type="caution">
    <text evidence="2">The sequence shown here is derived from an EMBL/GenBank/DDBJ whole genome shotgun (WGS) entry which is preliminary data.</text>
</comment>
<dbReference type="RefSeq" id="WP_121846881.1">
    <property type="nucleotide sequence ID" value="NZ_PHOA01000187.1"/>
</dbReference>
<organism evidence="2 3">
    <name type="scientific">Kocuria tytonicola</name>
    <dbReference type="NCBI Taxonomy" id="2055946"/>
    <lineage>
        <taxon>Bacteria</taxon>
        <taxon>Bacillati</taxon>
        <taxon>Actinomycetota</taxon>
        <taxon>Actinomycetes</taxon>
        <taxon>Micrococcales</taxon>
        <taxon>Micrococcaceae</taxon>
        <taxon>Kocuria</taxon>
    </lineage>
</organism>
<reference evidence="2 3" key="1">
    <citation type="submission" date="2018-10" db="EMBL/GenBank/DDBJ databases">
        <title>Kocuria tytonicola, new bacteria from the preen glands of American barn owls (Tyto furcata).</title>
        <authorList>
            <person name="Braun M.S."/>
            <person name="Wang E."/>
            <person name="Zimmermann S."/>
            <person name="Boutin S."/>
            <person name="Wagner H."/>
            <person name="Wink M."/>
        </authorList>
    </citation>
    <scope>NUCLEOTIDE SEQUENCE [LARGE SCALE GENOMIC DNA]</scope>
    <source>
        <strain evidence="2 3">473</strain>
    </source>
</reference>
<feature type="region of interest" description="Disordered" evidence="1">
    <location>
        <begin position="1"/>
        <end position="22"/>
    </location>
</feature>
<dbReference type="OrthoDB" id="5190586at2"/>
<proteinExistence type="predicted"/>
<accession>A0A3L9LU99</accession>
<dbReference type="Proteomes" id="UP000277871">
    <property type="component" value="Unassembled WGS sequence"/>
</dbReference>
<keyword evidence="3" id="KW-1185">Reference proteome</keyword>
<evidence type="ECO:0000313" key="3">
    <source>
        <dbReference type="Proteomes" id="UP000277871"/>
    </source>
</evidence>